<dbReference type="InterPro" id="IPR014710">
    <property type="entry name" value="RmlC-like_jellyroll"/>
</dbReference>
<reference evidence="1 2" key="1">
    <citation type="submission" date="2020-08" db="EMBL/GenBank/DDBJ databases">
        <title>Genomic Encyclopedia of Type Strains, Phase IV (KMG-IV): sequencing the most valuable type-strain genomes for metagenomic binning, comparative biology and taxonomic classification.</title>
        <authorList>
            <person name="Goeker M."/>
        </authorList>
    </citation>
    <scope>NUCLEOTIDE SEQUENCE [LARGE SCALE GENOMIC DNA]</scope>
    <source>
        <strain evidence="1 2">DSM 22359</strain>
    </source>
</reference>
<dbReference type="RefSeq" id="WP_183699381.1">
    <property type="nucleotide sequence ID" value="NZ_JACHFE010000001.1"/>
</dbReference>
<evidence type="ECO:0000313" key="2">
    <source>
        <dbReference type="Proteomes" id="UP000591735"/>
    </source>
</evidence>
<protein>
    <submittedName>
        <fullName evidence="1">CRP-like cAMP-binding protein</fullName>
    </submittedName>
</protein>
<comment type="caution">
    <text evidence="1">The sequence shown here is derived from an EMBL/GenBank/DDBJ whole genome shotgun (WGS) entry which is preliminary data.</text>
</comment>
<keyword evidence="2" id="KW-1185">Reference proteome</keyword>
<gene>
    <name evidence="1" type="ORF">HNR38_000481</name>
</gene>
<name>A0A840U736_9GAMM</name>
<evidence type="ECO:0000313" key="1">
    <source>
        <dbReference type="EMBL" id="MBB5320013.1"/>
    </source>
</evidence>
<sequence length="236" mass="26792">MNSAFKPELSSAPCLLDSDDPDILQQQTASAEVALLNGLSRAFGICLNENRDDPEARFLADLARLFHRQRIDAETPLEKHDRPWANVYLVQYGILRLFRESTTGKVAIHHFFTEGDLIWPVFGRTRTIRNTLCLTSVLPCTLWVADFSAFRSAIQSHGEGRWHRFALALTEELAELTSMREFRKQTMPASQRFQLLQEEYPELMKRVPDNQLAAWLGVVPATFSRLKTASRSGGKA</sequence>
<dbReference type="Gene3D" id="2.60.120.10">
    <property type="entry name" value="Jelly Rolls"/>
    <property type="match status" value="1"/>
</dbReference>
<accession>A0A840U736</accession>
<proteinExistence type="predicted"/>
<dbReference type="EMBL" id="JACHFE010000001">
    <property type="protein sequence ID" value="MBB5320013.1"/>
    <property type="molecule type" value="Genomic_DNA"/>
</dbReference>
<dbReference type="SUPFAM" id="SSF51206">
    <property type="entry name" value="cAMP-binding domain-like"/>
    <property type="match status" value="1"/>
</dbReference>
<organism evidence="1 2">
    <name type="scientific">Marinobacter oulmenensis</name>
    <dbReference type="NCBI Taxonomy" id="643747"/>
    <lineage>
        <taxon>Bacteria</taxon>
        <taxon>Pseudomonadati</taxon>
        <taxon>Pseudomonadota</taxon>
        <taxon>Gammaproteobacteria</taxon>
        <taxon>Pseudomonadales</taxon>
        <taxon>Marinobacteraceae</taxon>
        <taxon>Marinobacter</taxon>
    </lineage>
</organism>
<dbReference type="InterPro" id="IPR018490">
    <property type="entry name" value="cNMP-bd_dom_sf"/>
</dbReference>
<dbReference type="AlphaFoldDB" id="A0A840U736"/>
<dbReference type="Proteomes" id="UP000591735">
    <property type="component" value="Unassembled WGS sequence"/>
</dbReference>